<dbReference type="SUPFAM" id="SSF51064">
    <property type="entry name" value="Head domain of nucleotide exchange factor GrpE"/>
    <property type="match status" value="1"/>
</dbReference>
<dbReference type="Pfam" id="PF00046">
    <property type="entry name" value="Homeodomain"/>
    <property type="match status" value="1"/>
</dbReference>
<comment type="subcellular location">
    <subcellularLocation>
        <location evidence="2 13">Mitochondrion matrix</location>
    </subcellularLocation>
    <subcellularLocation>
        <location evidence="1 12 14">Nucleus</location>
    </subcellularLocation>
</comment>
<keyword evidence="16" id="KW-0175">Coiled coil</keyword>
<dbReference type="InterPro" id="IPR001356">
    <property type="entry name" value="HD"/>
</dbReference>
<comment type="caution">
    <text evidence="18">The sequence shown here is derived from an EMBL/GenBank/DDBJ whole genome shotgun (WGS) entry which is preliminary data.</text>
</comment>
<evidence type="ECO:0000256" key="12">
    <source>
        <dbReference type="PROSITE-ProRule" id="PRU00108"/>
    </source>
</evidence>
<dbReference type="PROSITE" id="PS50071">
    <property type="entry name" value="HOMEOBOX_2"/>
    <property type="match status" value="1"/>
</dbReference>
<name>A0A132A6Q3_SARSC</name>
<dbReference type="HAMAP" id="MF_01151">
    <property type="entry name" value="GrpE"/>
    <property type="match status" value="1"/>
</dbReference>
<evidence type="ECO:0000256" key="4">
    <source>
        <dbReference type="ARBA" id="ARBA00022473"/>
    </source>
</evidence>
<keyword evidence="7 12" id="KW-0238">DNA-binding</keyword>
<dbReference type="Pfam" id="PF01025">
    <property type="entry name" value="GrpE"/>
    <property type="match status" value="1"/>
</dbReference>
<keyword evidence="6" id="KW-0805">Transcription regulation</keyword>
<evidence type="ECO:0000256" key="6">
    <source>
        <dbReference type="ARBA" id="ARBA00023015"/>
    </source>
</evidence>
<gene>
    <name evidence="18" type="ORF">QR98_0051310</name>
</gene>
<evidence type="ECO:0000256" key="2">
    <source>
        <dbReference type="ARBA" id="ARBA00004305"/>
    </source>
</evidence>
<evidence type="ECO:0000256" key="7">
    <source>
        <dbReference type="ARBA" id="ARBA00023125"/>
    </source>
</evidence>
<dbReference type="GO" id="GO:0042803">
    <property type="term" value="F:protein homodimerization activity"/>
    <property type="evidence" value="ECO:0007669"/>
    <property type="project" value="InterPro"/>
</dbReference>
<dbReference type="SUPFAM" id="SSF46689">
    <property type="entry name" value="Homeodomain-like"/>
    <property type="match status" value="1"/>
</dbReference>
<dbReference type="FunFam" id="1.10.10.60:FF:000450">
    <property type="entry name" value="Homeobox protein notochord"/>
    <property type="match status" value="1"/>
</dbReference>
<organism evidence="18 19">
    <name type="scientific">Sarcoptes scabiei</name>
    <name type="common">Itch mite</name>
    <name type="synonym">Acarus scabiei</name>
    <dbReference type="NCBI Taxonomy" id="52283"/>
    <lineage>
        <taxon>Eukaryota</taxon>
        <taxon>Metazoa</taxon>
        <taxon>Ecdysozoa</taxon>
        <taxon>Arthropoda</taxon>
        <taxon>Chelicerata</taxon>
        <taxon>Arachnida</taxon>
        <taxon>Acari</taxon>
        <taxon>Acariformes</taxon>
        <taxon>Sarcoptiformes</taxon>
        <taxon>Astigmata</taxon>
        <taxon>Psoroptidia</taxon>
        <taxon>Sarcoptoidea</taxon>
        <taxon>Sarcoptidae</taxon>
        <taxon>Sarcoptinae</taxon>
        <taxon>Sarcoptes</taxon>
    </lineage>
</organism>
<dbReference type="GO" id="GO:0000774">
    <property type="term" value="F:adenyl-nucleotide exchange factor activity"/>
    <property type="evidence" value="ECO:0007669"/>
    <property type="project" value="InterPro"/>
</dbReference>
<evidence type="ECO:0000256" key="17">
    <source>
        <dbReference type="SAM" id="MobiDB-lite"/>
    </source>
</evidence>
<evidence type="ECO:0000256" key="5">
    <source>
        <dbReference type="ARBA" id="ARBA00022491"/>
    </source>
</evidence>
<dbReference type="FunFam" id="2.30.22.10:FF:000002">
    <property type="entry name" value="GrpE protein homolog"/>
    <property type="match status" value="1"/>
</dbReference>
<evidence type="ECO:0000256" key="9">
    <source>
        <dbReference type="ARBA" id="ARBA00023163"/>
    </source>
</evidence>
<dbReference type="AlphaFoldDB" id="A0A132A6Q3"/>
<dbReference type="GO" id="GO:0051087">
    <property type="term" value="F:protein-folding chaperone binding"/>
    <property type="evidence" value="ECO:0007669"/>
    <property type="project" value="InterPro"/>
</dbReference>
<evidence type="ECO:0000256" key="16">
    <source>
        <dbReference type="SAM" id="Coils"/>
    </source>
</evidence>
<dbReference type="GO" id="GO:0006457">
    <property type="term" value="P:protein folding"/>
    <property type="evidence" value="ECO:0007669"/>
    <property type="project" value="InterPro"/>
</dbReference>
<evidence type="ECO:0000256" key="3">
    <source>
        <dbReference type="ARBA" id="ARBA00009054"/>
    </source>
</evidence>
<keyword evidence="11 12" id="KW-0539">Nucleus</keyword>
<comment type="function">
    <text evidence="13">Essential component of the PAM complex, a complex required for the translocation of transit peptide-containing proteins from the inner membrane into the mitochondrial matrix in an ATP-dependent manner.</text>
</comment>
<dbReference type="OrthoDB" id="201635at2759"/>
<evidence type="ECO:0000256" key="10">
    <source>
        <dbReference type="ARBA" id="ARBA00023186"/>
    </source>
</evidence>
<dbReference type="GO" id="GO:0030150">
    <property type="term" value="P:protein import into mitochondrial matrix"/>
    <property type="evidence" value="ECO:0007669"/>
    <property type="project" value="TreeGrafter"/>
</dbReference>
<dbReference type="CDD" id="cd00446">
    <property type="entry name" value="GrpE"/>
    <property type="match status" value="1"/>
</dbReference>
<evidence type="ECO:0000256" key="1">
    <source>
        <dbReference type="ARBA" id="ARBA00004123"/>
    </source>
</evidence>
<dbReference type="InterPro" id="IPR013805">
    <property type="entry name" value="GrpE_CC"/>
</dbReference>
<dbReference type="PANTHER" id="PTHR21237:SF23">
    <property type="entry name" value="GRPE PROTEIN HOMOLOG, MITOCHONDRIAL"/>
    <property type="match status" value="1"/>
</dbReference>
<feature type="compositionally biased region" description="Basic and acidic residues" evidence="17">
    <location>
        <begin position="155"/>
        <end position="168"/>
    </location>
</feature>
<reference evidence="18 19" key="1">
    <citation type="journal article" date="2015" name="Parasit. Vectors">
        <title>Draft genome of the scabies mite.</title>
        <authorList>
            <person name="Rider S.D.Jr."/>
            <person name="Morgan M.S."/>
            <person name="Arlian L.G."/>
        </authorList>
    </citation>
    <scope>NUCLEOTIDE SEQUENCE [LARGE SCALE GENOMIC DNA]</scope>
    <source>
        <strain evidence="18">Arlian Lab</strain>
    </source>
</reference>
<feature type="region of interest" description="Disordered" evidence="17">
    <location>
        <begin position="144"/>
        <end position="168"/>
    </location>
</feature>
<keyword evidence="4" id="KW-0217">Developmental protein</keyword>
<feature type="DNA-binding region" description="Homeobox" evidence="12">
    <location>
        <begin position="60"/>
        <end position="119"/>
    </location>
</feature>
<dbReference type="PRINTS" id="PR00773">
    <property type="entry name" value="GRPEPROTEIN"/>
</dbReference>
<protein>
    <recommendedName>
        <fullName evidence="13">GrpE protein homolog</fullName>
    </recommendedName>
</protein>
<dbReference type="InterPro" id="IPR009012">
    <property type="entry name" value="GrpE_head"/>
</dbReference>
<keyword evidence="8 12" id="KW-0371">Homeobox</keyword>
<dbReference type="Gene3D" id="3.90.20.20">
    <property type="match status" value="1"/>
</dbReference>
<dbReference type="SUPFAM" id="SSF58014">
    <property type="entry name" value="Coiled-coil domain of nucleotide exchange factor GrpE"/>
    <property type="match status" value="1"/>
</dbReference>
<dbReference type="VEuPathDB" id="VectorBase:SSCA007160"/>
<evidence type="ECO:0000313" key="18">
    <source>
        <dbReference type="EMBL" id="KPM06653.1"/>
    </source>
</evidence>
<accession>A0A132A6Q3</accession>
<sequence>MNFCMRKRKLIKSTQNFGEHKKSKMAKQTTEAVNLNANTSTLVDVNDSIRTTSKTESSKSKRIRTIFTPEQLERLEIEFEKQQYMVGNGRLYLASKLNLTEAQVKVWFQNRRIKWRSNLYRSMSRTERNFRCFSSVNFSDAKNNENLSTDSSASEDQKSPNETIDKSQDRIDLERLKDENTSLLDSLKDLDDKYKRALAEAENTRLRSKKQLDDAKIYAIQGFCKDLLEVADIFKSAIDSVPKDSISADNNLKNLYDGVVMTEQKLMNVFSRHGLCQINPIGAKFNPNEHHALFQVDDPDKEPGTVSSVTKIGFKLHDRTIRPAMVGVVKKFFQLESNPIIV</sequence>
<feature type="compositionally biased region" description="Polar residues" evidence="17">
    <location>
        <begin position="144"/>
        <end position="154"/>
    </location>
</feature>
<evidence type="ECO:0000256" key="14">
    <source>
        <dbReference type="RuleBase" id="RU000682"/>
    </source>
</evidence>
<dbReference type="PANTHER" id="PTHR21237">
    <property type="entry name" value="GRPE PROTEIN"/>
    <property type="match status" value="1"/>
</dbReference>
<dbReference type="InterPro" id="IPR000740">
    <property type="entry name" value="GrpE"/>
</dbReference>
<dbReference type="SMART" id="SM00389">
    <property type="entry name" value="HOX"/>
    <property type="match status" value="1"/>
</dbReference>
<evidence type="ECO:0000313" key="19">
    <source>
        <dbReference type="Proteomes" id="UP000616769"/>
    </source>
</evidence>
<dbReference type="Gene3D" id="2.30.22.10">
    <property type="entry name" value="Head domain of nucleotide exchange factor GrpE"/>
    <property type="match status" value="1"/>
</dbReference>
<evidence type="ECO:0000256" key="11">
    <source>
        <dbReference type="ARBA" id="ARBA00023242"/>
    </source>
</evidence>
<evidence type="ECO:0000256" key="15">
    <source>
        <dbReference type="RuleBase" id="RU004478"/>
    </source>
</evidence>
<dbReference type="Proteomes" id="UP000616769">
    <property type="component" value="Unassembled WGS sequence"/>
</dbReference>
<dbReference type="CDD" id="cd00086">
    <property type="entry name" value="homeodomain"/>
    <property type="match status" value="1"/>
</dbReference>
<dbReference type="PROSITE" id="PS00027">
    <property type="entry name" value="HOMEOBOX_1"/>
    <property type="match status" value="1"/>
</dbReference>
<evidence type="ECO:0000256" key="13">
    <source>
        <dbReference type="RuleBase" id="RU000640"/>
    </source>
</evidence>
<evidence type="ECO:0000256" key="8">
    <source>
        <dbReference type="ARBA" id="ARBA00023155"/>
    </source>
</evidence>
<dbReference type="PROSITE" id="PS01071">
    <property type="entry name" value="GRPE"/>
    <property type="match status" value="1"/>
</dbReference>
<dbReference type="GO" id="GO:0003677">
    <property type="term" value="F:DNA binding"/>
    <property type="evidence" value="ECO:0007669"/>
    <property type="project" value="UniProtKB-UniRule"/>
</dbReference>
<dbReference type="GO" id="GO:0000981">
    <property type="term" value="F:DNA-binding transcription factor activity, RNA polymerase II-specific"/>
    <property type="evidence" value="ECO:0007669"/>
    <property type="project" value="InterPro"/>
</dbReference>
<dbReference type="EMBL" id="JXLN01011010">
    <property type="protein sequence ID" value="KPM06653.1"/>
    <property type="molecule type" value="Genomic_DNA"/>
</dbReference>
<keyword evidence="5" id="KW-0678">Repressor</keyword>
<dbReference type="GO" id="GO:0001405">
    <property type="term" value="C:PAM complex, Tim23 associated import motor"/>
    <property type="evidence" value="ECO:0007669"/>
    <property type="project" value="TreeGrafter"/>
</dbReference>
<dbReference type="GO" id="GO:0005634">
    <property type="term" value="C:nucleus"/>
    <property type="evidence" value="ECO:0007669"/>
    <property type="project" value="UniProtKB-SubCell"/>
</dbReference>
<keyword evidence="10 13" id="KW-0143">Chaperone</keyword>
<dbReference type="InterPro" id="IPR017970">
    <property type="entry name" value="Homeobox_CS"/>
</dbReference>
<keyword evidence="13" id="KW-0496">Mitochondrion</keyword>
<comment type="similarity">
    <text evidence="3 15">Belongs to the GrpE family.</text>
</comment>
<feature type="coiled-coil region" evidence="16">
    <location>
        <begin position="173"/>
        <end position="207"/>
    </location>
</feature>
<proteinExistence type="inferred from homology"/>
<dbReference type="InterPro" id="IPR009057">
    <property type="entry name" value="Homeodomain-like_sf"/>
</dbReference>
<dbReference type="Gene3D" id="1.10.10.60">
    <property type="entry name" value="Homeodomain-like"/>
    <property type="match status" value="1"/>
</dbReference>
<keyword evidence="9" id="KW-0804">Transcription</keyword>
<dbReference type="GO" id="GO:0051082">
    <property type="term" value="F:unfolded protein binding"/>
    <property type="evidence" value="ECO:0007669"/>
    <property type="project" value="TreeGrafter"/>
</dbReference>